<evidence type="ECO:0000313" key="1">
    <source>
        <dbReference type="EMBL" id="QHU09858.1"/>
    </source>
</evidence>
<dbReference type="Pfam" id="PF19058">
    <property type="entry name" value="DUF5754"/>
    <property type="match status" value="1"/>
</dbReference>
<protein>
    <submittedName>
        <fullName evidence="1">Uncharacterized protein</fullName>
    </submittedName>
</protein>
<dbReference type="AlphaFoldDB" id="A0A6C0K116"/>
<proteinExistence type="predicted"/>
<dbReference type="EMBL" id="MN740746">
    <property type="protein sequence ID" value="QHU09858.1"/>
    <property type="molecule type" value="Genomic_DNA"/>
</dbReference>
<reference evidence="1" key="1">
    <citation type="journal article" date="2020" name="Nature">
        <title>Giant virus diversity and host interactions through global metagenomics.</title>
        <authorList>
            <person name="Schulz F."/>
            <person name="Roux S."/>
            <person name="Paez-Espino D."/>
            <person name="Jungbluth S."/>
            <person name="Walsh D.A."/>
            <person name="Denef V.J."/>
            <person name="McMahon K.D."/>
            <person name="Konstantinidis K.T."/>
            <person name="Eloe-Fadrosh E.A."/>
            <person name="Kyrpides N.C."/>
            <person name="Woyke T."/>
        </authorList>
    </citation>
    <scope>NUCLEOTIDE SEQUENCE</scope>
    <source>
        <strain evidence="1">GVMAG-S-1101164-164</strain>
    </source>
</reference>
<accession>A0A6C0K116</accession>
<name>A0A6C0K116_9ZZZZ</name>
<sequence>MKLKTIRKSHKKEKKWDAVFEYPDGHKKIIPFGASGMSDFTKHKDTLRKQRYLKRHSGMGEHWTKPDTPGALSRWILWNKTSFRESVKDFKKKFKLD</sequence>
<dbReference type="InterPro" id="IPR043930">
    <property type="entry name" value="DUF5754"/>
</dbReference>
<organism evidence="1">
    <name type="scientific">viral metagenome</name>
    <dbReference type="NCBI Taxonomy" id="1070528"/>
    <lineage>
        <taxon>unclassified sequences</taxon>
        <taxon>metagenomes</taxon>
        <taxon>organismal metagenomes</taxon>
    </lineage>
</organism>